<evidence type="ECO:0008006" key="10">
    <source>
        <dbReference type="Google" id="ProtNLM"/>
    </source>
</evidence>
<dbReference type="InterPro" id="IPR002104">
    <property type="entry name" value="Integrase_catalytic"/>
</dbReference>
<evidence type="ECO:0000256" key="2">
    <source>
        <dbReference type="ARBA" id="ARBA00022908"/>
    </source>
</evidence>
<dbReference type="Pfam" id="PF00589">
    <property type="entry name" value="Phage_integrase"/>
    <property type="match status" value="1"/>
</dbReference>
<dbReference type="Gene3D" id="1.10.150.130">
    <property type="match status" value="1"/>
</dbReference>
<dbReference type="InterPro" id="IPR050090">
    <property type="entry name" value="Tyrosine_recombinase_XerCD"/>
</dbReference>
<dbReference type="Pfam" id="PF20172">
    <property type="entry name" value="DUF6538"/>
    <property type="match status" value="1"/>
</dbReference>
<evidence type="ECO:0000259" key="6">
    <source>
        <dbReference type="PROSITE" id="PS51898"/>
    </source>
</evidence>
<evidence type="ECO:0000313" key="9">
    <source>
        <dbReference type="Proteomes" id="UP000325684"/>
    </source>
</evidence>
<dbReference type="Proteomes" id="UP000325684">
    <property type="component" value="Unassembled WGS sequence"/>
</dbReference>
<dbReference type="InterPro" id="IPR046668">
    <property type="entry name" value="DUF6538"/>
</dbReference>
<feature type="domain" description="Tyr recombinase" evidence="6">
    <location>
        <begin position="341"/>
        <end position="533"/>
    </location>
</feature>
<dbReference type="SUPFAM" id="SSF56349">
    <property type="entry name" value="DNA breaking-rejoining enzymes"/>
    <property type="match status" value="1"/>
</dbReference>
<evidence type="ECO:0000256" key="5">
    <source>
        <dbReference type="PROSITE-ProRule" id="PRU01248"/>
    </source>
</evidence>
<dbReference type="AlphaFoldDB" id="A0A5N3P3R0"/>
<dbReference type="OrthoDB" id="9784724at2"/>
<evidence type="ECO:0000259" key="7">
    <source>
        <dbReference type="PROSITE" id="PS51900"/>
    </source>
</evidence>
<dbReference type="RefSeq" id="WP_150949812.1">
    <property type="nucleotide sequence ID" value="NZ_VCMV01000077.1"/>
</dbReference>
<dbReference type="InterPro" id="IPR011010">
    <property type="entry name" value="DNA_brk_join_enz"/>
</dbReference>
<keyword evidence="4" id="KW-0233">DNA recombination</keyword>
<evidence type="ECO:0000256" key="4">
    <source>
        <dbReference type="ARBA" id="ARBA00023172"/>
    </source>
</evidence>
<keyword evidence="9" id="KW-1185">Reference proteome</keyword>
<dbReference type="GO" id="GO:0003677">
    <property type="term" value="F:DNA binding"/>
    <property type="evidence" value="ECO:0007669"/>
    <property type="project" value="UniProtKB-UniRule"/>
</dbReference>
<protein>
    <recommendedName>
        <fullName evidence="10">Integrase</fullName>
    </recommendedName>
</protein>
<dbReference type="PROSITE" id="PS51900">
    <property type="entry name" value="CB"/>
    <property type="match status" value="1"/>
</dbReference>
<comment type="similarity">
    <text evidence="1">Belongs to the 'phage' integrase family.</text>
</comment>
<dbReference type="GO" id="GO:0015074">
    <property type="term" value="P:DNA integration"/>
    <property type="evidence" value="ECO:0007669"/>
    <property type="project" value="UniProtKB-KW"/>
</dbReference>
<dbReference type="EMBL" id="VCMV01000077">
    <property type="protein sequence ID" value="KAB0264357.1"/>
    <property type="molecule type" value="Genomic_DNA"/>
</dbReference>
<dbReference type="InterPro" id="IPR044068">
    <property type="entry name" value="CB"/>
</dbReference>
<accession>A0A5N3P3R0</accession>
<dbReference type="PANTHER" id="PTHR30349:SF41">
    <property type="entry name" value="INTEGRASE_RECOMBINASE PROTEIN MJ0367-RELATED"/>
    <property type="match status" value="1"/>
</dbReference>
<organism evidence="8 9">
    <name type="scientific">Microvirga brassicacearum</name>
    <dbReference type="NCBI Taxonomy" id="2580413"/>
    <lineage>
        <taxon>Bacteria</taxon>
        <taxon>Pseudomonadati</taxon>
        <taxon>Pseudomonadota</taxon>
        <taxon>Alphaproteobacteria</taxon>
        <taxon>Hyphomicrobiales</taxon>
        <taxon>Methylobacteriaceae</taxon>
        <taxon>Microvirga</taxon>
    </lineage>
</organism>
<evidence type="ECO:0000256" key="3">
    <source>
        <dbReference type="ARBA" id="ARBA00023125"/>
    </source>
</evidence>
<keyword evidence="2" id="KW-0229">DNA integration</keyword>
<evidence type="ECO:0000256" key="1">
    <source>
        <dbReference type="ARBA" id="ARBA00008857"/>
    </source>
</evidence>
<dbReference type="PANTHER" id="PTHR30349">
    <property type="entry name" value="PHAGE INTEGRASE-RELATED"/>
    <property type="match status" value="1"/>
</dbReference>
<dbReference type="GO" id="GO:0006310">
    <property type="term" value="P:DNA recombination"/>
    <property type="evidence" value="ECO:0007669"/>
    <property type="project" value="UniProtKB-KW"/>
</dbReference>
<sequence>MALSMARPSRDKKTGVWYLRQRPPADIKAKVLGGSVTIPIGDGFRVIKVGETVEASLGTKDANVAKERHAQADATLRKLWEAHRHGPQRLTQKQVQALAGKLYFLLAETMGDDPGRPETWLNVIITNAKAKAGRFGRAQLRFGTESEIKAAAIEERFGGWVDILLSKENLVVDSETRTRLLNAVAFSFDAAALRLAKNADGDYSPDAAASRFPAWEAPLAVPDKTPSLPKDKITAWDLFERWEKANQEMKSEGTIKRYRASWRSLSAFTKDKDVRALTGDDIHEWAVDRRDRESVSPKSINQNDLVAASSVFKWAMGRERRLVTDNPAAGLSLDEPRVTSKREKTFREKEWKAILTAASNVVIRDDNSGLDHACRWTPWLAAYSGARIRELCFLDAEDIRMEEGTWVMDLRQTKTGKARTVPLHEHLVEQGFIEFAQSKRKGPLFYNPKRHKKGASTPPDEIRAQEVADWVRGLGVLPTTVAPTHGWRGTFKTRAIGADMDVRIRDAIAGHSARSVARDYEQPPVGMLAEALKRFPRYET</sequence>
<comment type="caution">
    <text evidence="8">The sequence shown here is derived from an EMBL/GenBank/DDBJ whole genome shotgun (WGS) entry which is preliminary data.</text>
</comment>
<dbReference type="Gene3D" id="1.10.443.10">
    <property type="entry name" value="Intergrase catalytic core"/>
    <property type="match status" value="1"/>
</dbReference>
<feature type="domain" description="Core-binding (CB)" evidence="7">
    <location>
        <begin position="233"/>
        <end position="316"/>
    </location>
</feature>
<dbReference type="InterPro" id="IPR013762">
    <property type="entry name" value="Integrase-like_cat_sf"/>
</dbReference>
<keyword evidence="3 5" id="KW-0238">DNA-binding</keyword>
<evidence type="ECO:0000313" key="8">
    <source>
        <dbReference type="EMBL" id="KAB0264357.1"/>
    </source>
</evidence>
<dbReference type="PROSITE" id="PS51898">
    <property type="entry name" value="TYR_RECOMBINASE"/>
    <property type="match status" value="1"/>
</dbReference>
<dbReference type="InterPro" id="IPR010998">
    <property type="entry name" value="Integrase_recombinase_N"/>
</dbReference>
<name>A0A5N3P3R0_9HYPH</name>
<reference evidence="8 9" key="1">
    <citation type="journal article" date="2019" name="Microorganisms">
        <title>Genome Insights into the Novel Species Microvirga brassicacearum, a Rapeseed Endophyte with Biotechnological Potential.</title>
        <authorList>
            <person name="Jimenez-Gomez A."/>
            <person name="Saati-Santamaria Z."/>
            <person name="Igual J.M."/>
            <person name="Rivas R."/>
            <person name="Mateos P.F."/>
            <person name="Garcia-Fraile P."/>
        </authorList>
    </citation>
    <scope>NUCLEOTIDE SEQUENCE [LARGE SCALE GENOMIC DNA]</scope>
    <source>
        <strain evidence="8 9">CDVBN77</strain>
    </source>
</reference>
<proteinExistence type="inferred from homology"/>
<gene>
    <name evidence="8" type="ORF">FEZ63_23975</name>
</gene>